<keyword evidence="1" id="KW-1133">Transmembrane helix</keyword>
<reference evidence="3 4" key="1">
    <citation type="journal article" date="2018" name="Front. Microbiol.">
        <title>Genomic and genetic insights into a cosmopolitan fungus, Paecilomyces variotii (Eurotiales).</title>
        <authorList>
            <person name="Urquhart A.S."/>
            <person name="Mondo S.J."/>
            <person name="Makela M.R."/>
            <person name="Hane J.K."/>
            <person name="Wiebenga A."/>
            <person name="He G."/>
            <person name="Mihaltcheva S."/>
            <person name="Pangilinan J."/>
            <person name="Lipzen A."/>
            <person name="Barry K."/>
            <person name="de Vries R.P."/>
            <person name="Grigoriev I.V."/>
            <person name="Idnurm A."/>
        </authorList>
    </citation>
    <scope>NUCLEOTIDE SEQUENCE [LARGE SCALE GENOMIC DNA]</scope>
    <source>
        <strain evidence="3 4">CBS 101075</strain>
    </source>
</reference>
<dbReference type="GeneID" id="39600855"/>
<dbReference type="VEuPathDB" id="FungiDB:C8Q69DRAFT_481171"/>
<dbReference type="GO" id="GO:0031501">
    <property type="term" value="C:mannosyltransferase complex"/>
    <property type="evidence" value="ECO:0007669"/>
    <property type="project" value="TreeGrafter"/>
</dbReference>
<dbReference type="InterPro" id="IPR019433">
    <property type="entry name" value="GPI_ManTrfase_II_coact_Pga1"/>
</dbReference>
<evidence type="ECO:0000313" key="4">
    <source>
        <dbReference type="Proteomes" id="UP000283841"/>
    </source>
</evidence>
<protein>
    <submittedName>
        <fullName evidence="3">Uncharacterized protein</fullName>
    </submittedName>
</protein>
<keyword evidence="2" id="KW-0732">Signal</keyword>
<evidence type="ECO:0000256" key="2">
    <source>
        <dbReference type="SAM" id="SignalP"/>
    </source>
</evidence>
<feature type="chain" id="PRO_5019052306" evidence="2">
    <location>
        <begin position="31"/>
        <end position="265"/>
    </location>
</feature>
<dbReference type="Proteomes" id="UP000283841">
    <property type="component" value="Unassembled WGS sequence"/>
</dbReference>
<dbReference type="GO" id="GO:0006506">
    <property type="term" value="P:GPI anchor biosynthetic process"/>
    <property type="evidence" value="ECO:0007669"/>
    <property type="project" value="TreeGrafter"/>
</dbReference>
<organism evidence="3 4">
    <name type="scientific">Byssochlamys spectabilis</name>
    <name type="common">Paecilomyces variotii</name>
    <dbReference type="NCBI Taxonomy" id="264951"/>
    <lineage>
        <taxon>Eukaryota</taxon>
        <taxon>Fungi</taxon>
        <taxon>Dikarya</taxon>
        <taxon>Ascomycota</taxon>
        <taxon>Pezizomycotina</taxon>
        <taxon>Eurotiomycetes</taxon>
        <taxon>Eurotiomycetidae</taxon>
        <taxon>Eurotiales</taxon>
        <taxon>Thermoascaceae</taxon>
        <taxon>Paecilomyces</taxon>
    </lineage>
</organism>
<keyword evidence="1" id="KW-0812">Transmembrane</keyword>
<evidence type="ECO:0000313" key="3">
    <source>
        <dbReference type="EMBL" id="RWQ91815.1"/>
    </source>
</evidence>
<comment type="caution">
    <text evidence="3">The sequence shown here is derived from an EMBL/GenBank/DDBJ whole genome shotgun (WGS) entry which is preliminary data.</text>
</comment>
<accession>A0A443HJ61</accession>
<dbReference type="GO" id="GO:0000030">
    <property type="term" value="F:mannosyltransferase activity"/>
    <property type="evidence" value="ECO:0007669"/>
    <property type="project" value="TreeGrafter"/>
</dbReference>
<dbReference type="RefSeq" id="XP_028481460.1">
    <property type="nucleotide sequence ID" value="XM_028631578.1"/>
</dbReference>
<dbReference type="PANTHER" id="PTHR28022:SF1">
    <property type="entry name" value="GPI MANNOSYLTRANSFERASE 2 SUBUNIT PGA1"/>
    <property type="match status" value="1"/>
</dbReference>
<feature type="signal peptide" evidence="2">
    <location>
        <begin position="1"/>
        <end position="30"/>
    </location>
</feature>
<gene>
    <name evidence="3" type="ORF">C8Q69DRAFT_481171</name>
</gene>
<dbReference type="EMBL" id="RCNU01000016">
    <property type="protein sequence ID" value="RWQ91815.1"/>
    <property type="molecule type" value="Genomic_DNA"/>
</dbReference>
<dbReference type="PANTHER" id="PTHR28022">
    <property type="entry name" value="GPI MANNOSYLTRANSFERASE 2 SUBUNIT PGA1"/>
    <property type="match status" value="1"/>
</dbReference>
<proteinExistence type="predicted"/>
<evidence type="ECO:0000256" key="1">
    <source>
        <dbReference type="SAM" id="Phobius"/>
    </source>
</evidence>
<name>A0A443HJ61_BYSSP</name>
<feature type="transmembrane region" description="Helical" evidence="1">
    <location>
        <begin position="226"/>
        <end position="247"/>
    </location>
</feature>
<sequence length="265" mass="29037">MKNTMHLLSSLLPLPLLLCLLSLLISPTNANTEKTIFIAPQPLPVPSQQAAIDDLGLERLSPEAPVLRTYLNASFPTEEAPLGSESWFFLEDLNPGQRYEVRVCWLATQPTSFHLTTYTLSSILEDDPTLLSSITAFSSSRLSSLEAIKPSSQDDTLVSFSDPSHAPPSTSSASPKESVLFLRIYAAADYFTLDEGLMRSPPPVLVDLILDPYLLNVFPRSLVPTAGWVIVVAGVSWVVGGFVVRLVQGIAREAEKNEEEGKKRR</sequence>
<dbReference type="GO" id="GO:0005789">
    <property type="term" value="C:endoplasmic reticulum membrane"/>
    <property type="evidence" value="ECO:0007669"/>
    <property type="project" value="TreeGrafter"/>
</dbReference>
<dbReference type="Pfam" id="PF10333">
    <property type="entry name" value="Pga1"/>
    <property type="match status" value="1"/>
</dbReference>
<dbReference type="AlphaFoldDB" id="A0A443HJ61"/>
<keyword evidence="1" id="KW-0472">Membrane</keyword>
<keyword evidence="4" id="KW-1185">Reference proteome</keyword>